<gene>
    <name evidence="3" type="ORF">Thpro_021615</name>
</gene>
<dbReference type="InterPro" id="IPR036188">
    <property type="entry name" value="FAD/NAD-bd_sf"/>
</dbReference>
<accession>A0A1A6C3Z5</accession>
<reference evidence="3 4" key="1">
    <citation type="journal article" date="2014" name="Genome Announc.">
        <title>Draft Genome Sequence of the Iron-Oxidizing, Acidophilic, and Halotolerant 'Thiobacillus prosperus' Type Strain DSM 5130.</title>
        <authorList>
            <person name="Ossandon F.J."/>
            <person name="Cardenas J.P."/>
            <person name="Corbett M."/>
            <person name="Quatrini R."/>
            <person name="Holmes D.S."/>
            <person name="Watkin E."/>
        </authorList>
    </citation>
    <scope>NUCLEOTIDE SEQUENCE [LARGE SCALE GENOMIC DNA]</scope>
    <source>
        <strain evidence="3 4">DSM 5130</strain>
    </source>
</reference>
<keyword evidence="4" id="KW-1185">Reference proteome</keyword>
<dbReference type="PANTHER" id="PTHR43563:SF1">
    <property type="entry name" value="AMINE OXIDASE [FLAVIN-CONTAINING] B"/>
    <property type="match status" value="1"/>
</dbReference>
<dbReference type="SUPFAM" id="SSF54373">
    <property type="entry name" value="FAD-linked reductases, C-terminal domain"/>
    <property type="match status" value="1"/>
</dbReference>
<comment type="caution">
    <text evidence="3">The sequence shown here is derived from an EMBL/GenBank/DDBJ whole genome shotgun (WGS) entry which is preliminary data.</text>
</comment>
<dbReference type="InterPro" id="IPR050703">
    <property type="entry name" value="Flavin_MAO"/>
</dbReference>
<protein>
    <recommendedName>
        <fullName evidence="2">Amine oxidase domain-containing protein</fullName>
    </recommendedName>
</protein>
<dbReference type="Proteomes" id="UP000029273">
    <property type="component" value="Unassembled WGS sequence"/>
</dbReference>
<dbReference type="PANTHER" id="PTHR43563">
    <property type="entry name" value="AMINE OXIDASE"/>
    <property type="match status" value="1"/>
</dbReference>
<dbReference type="InterPro" id="IPR002937">
    <property type="entry name" value="Amino_oxidase"/>
</dbReference>
<evidence type="ECO:0000259" key="2">
    <source>
        <dbReference type="Pfam" id="PF01593"/>
    </source>
</evidence>
<organism evidence="3 4">
    <name type="scientific">Acidihalobacter prosperus</name>
    <dbReference type="NCBI Taxonomy" id="160660"/>
    <lineage>
        <taxon>Bacteria</taxon>
        <taxon>Pseudomonadati</taxon>
        <taxon>Pseudomonadota</taxon>
        <taxon>Gammaproteobacteria</taxon>
        <taxon>Chromatiales</taxon>
        <taxon>Ectothiorhodospiraceae</taxon>
        <taxon>Acidihalobacter</taxon>
    </lineage>
</organism>
<evidence type="ECO:0000313" key="3">
    <source>
        <dbReference type="EMBL" id="OBS09287.1"/>
    </source>
</evidence>
<dbReference type="Pfam" id="PF13450">
    <property type="entry name" value="NAD_binding_8"/>
    <property type="match status" value="1"/>
</dbReference>
<name>A0A1A6C3Z5_9GAMM</name>
<dbReference type="Gene3D" id="3.50.50.60">
    <property type="entry name" value="FAD/NAD(P)-binding domain"/>
    <property type="match status" value="2"/>
</dbReference>
<comment type="similarity">
    <text evidence="1">Belongs to the flavin monoamine oxidase family.</text>
</comment>
<dbReference type="AlphaFoldDB" id="A0A1A6C3Z5"/>
<evidence type="ECO:0000313" key="4">
    <source>
        <dbReference type="Proteomes" id="UP000029273"/>
    </source>
</evidence>
<feature type="domain" description="Amine oxidase" evidence="2">
    <location>
        <begin position="104"/>
        <end position="361"/>
    </location>
</feature>
<proteinExistence type="inferred from homology"/>
<evidence type="ECO:0000256" key="1">
    <source>
        <dbReference type="ARBA" id="ARBA00005995"/>
    </source>
</evidence>
<sequence>MQEQNCVIVGAGLSGLYVARALTRSAAAFCVLEARERAGGRILSRAAAASVLPDARFDLGPAWVWPAFQPLMTELIGQLGLPLFQQATSGDSLYEEAAQPEPLRLSDQSPHAESRRFVGGAGRLIEALCASLPADRLRLGQTVTRVTATDTGVTVHHRDAAGPSILRARRAVLALPPRLLAATVAFDPPLPPALRRRLAATPTWMAAHAKLLALYDRPFWREQGLSGEAFSRRGPLTEIYDASPAEGGPYALFGFYGMPAAARRAIGREGLIARGLAQLERLFGGAAARPIECLLKDWSDSPLTATPEDAIPPPGHPEYGLGDQTRTLWDGRLMLAGTESSARSGGYLEGALEAGREVADLLSDRHA</sequence>
<dbReference type="EMBL" id="JQSG02000003">
    <property type="protein sequence ID" value="OBS09287.1"/>
    <property type="molecule type" value="Genomic_DNA"/>
</dbReference>
<dbReference type="RefSeq" id="WP_065089479.1">
    <property type="nucleotide sequence ID" value="NZ_JQSG02000003.1"/>
</dbReference>
<dbReference type="GO" id="GO:0016491">
    <property type="term" value="F:oxidoreductase activity"/>
    <property type="evidence" value="ECO:0007669"/>
    <property type="project" value="InterPro"/>
</dbReference>
<dbReference type="SUPFAM" id="SSF51905">
    <property type="entry name" value="FAD/NAD(P)-binding domain"/>
    <property type="match status" value="1"/>
</dbReference>
<dbReference type="Pfam" id="PF01593">
    <property type="entry name" value="Amino_oxidase"/>
    <property type="match status" value="1"/>
</dbReference>
<dbReference type="OrthoDB" id="337830at2"/>